<keyword evidence="1" id="KW-0328">Glycosyltransferase</keyword>
<evidence type="ECO:0000313" key="2">
    <source>
        <dbReference type="Proteomes" id="UP000216825"/>
    </source>
</evidence>
<organism evidence="1 2">
    <name type="scientific">Kocuria varians</name>
    <name type="common">Micrococcus varians</name>
    <dbReference type="NCBI Taxonomy" id="1272"/>
    <lineage>
        <taxon>Bacteria</taxon>
        <taxon>Bacillati</taxon>
        <taxon>Actinomycetota</taxon>
        <taxon>Actinomycetes</taxon>
        <taxon>Micrococcales</taxon>
        <taxon>Micrococcaceae</taxon>
        <taxon>Kocuria</taxon>
    </lineage>
</organism>
<dbReference type="KEGG" id="kvr:CIB50_0001866"/>
<accession>A0A7D7Q3H5</accession>
<dbReference type="Pfam" id="PF13692">
    <property type="entry name" value="Glyco_trans_1_4"/>
    <property type="match status" value="1"/>
</dbReference>
<dbReference type="PANTHER" id="PTHR12526">
    <property type="entry name" value="GLYCOSYLTRANSFERASE"/>
    <property type="match status" value="1"/>
</dbReference>
<dbReference type="EC" id="2.4.1.-" evidence="1"/>
<dbReference type="AlphaFoldDB" id="A0A7D7Q3H5"/>
<dbReference type="CDD" id="cd03801">
    <property type="entry name" value="GT4_PimA-like"/>
    <property type="match status" value="1"/>
</dbReference>
<reference evidence="2" key="1">
    <citation type="submission" date="2017-08" db="EMBL/GenBank/DDBJ databases">
        <title>Draft Genome Sequence of Kocuria varians 80.</title>
        <authorList>
            <person name="Minaev M."/>
            <person name="Kurbakov K.A."/>
            <person name="Solodovnikova G.I."/>
            <person name="Kuznetsova O.A."/>
            <person name="Lisitsyn A.B."/>
        </authorList>
    </citation>
    <scope>NUCLEOTIDE SEQUENCE [LARGE SCALE GENOMIC DNA]</scope>
    <source>
        <strain evidence="2">80</strain>
    </source>
</reference>
<dbReference type="PANTHER" id="PTHR12526:SF630">
    <property type="entry name" value="GLYCOSYLTRANSFERASE"/>
    <property type="match status" value="1"/>
</dbReference>
<keyword evidence="2" id="KW-1185">Reference proteome</keyword>
<dbReference type="EMBL" id="CP059343">
    <property type="protein sequence ID" value="QMS57141.1"/>
    <property type="molecule type" value="Genomic_DNA"/>
</dbReference>
<keyword evidence="1" id="KW-0808">Transferase</keyword>
<dbReference type="Proteomes" id="UP000216825">
    <property type="component" value="Chromosome"/>
</dbReference>
<dbReference type="GO" id="GO:0016757">
    <property type="term" value="F:glycosyltransferase activity"/>
    <property type="evidence" value="ECO:0007669"/>
    <property type="project" value="UniProtKB-KW"/>
</dbReference>
<dbReference type="RefSeq" id="WP_094393973.1">
    <property type="nucleotide sequence ID" value="NZ_CP059343.1"/>
</dbReference>
<dbReference type="SUPFAM" id="SSF53756">
    <property type="entry name" value="UDP-Glycosyltransferase/glycogen phosphorylase"/>
    <property type="match status" value="1"/>
</dbReference>
<reference evidence="1 2" key="2">
    <citation type="submission" date="2020-07" db="EMBL/GenBank/DDBJ databases">
        <title>Genome of starter culture bacteria Kocuria salsicia reveals its technological properties and safety for usage in meat industry.</title>
        <authorList>
            <person name="Michael M."/>
            <person name="Konstantin K."/>
            <person name="Evgenii K."/>
            <person name="Galina S."/>
            <person name="Oksana K."/>
            <person name="Andrei L."/>
        </authorList>
    </citation>
    <scope>NUCLEOTIDE SEQUENCE [LARGE SCALE GENOMIC DNA]</scope>
    <source>
        <strain evidence="1 2">80</strain>
    </source>
</reference>
<sequence length="393" mass="45361">MSRIPPHQVSLIGKHLLVVANAYPSDSAIYRNGFIHRRVKAYQAAGYTVTVYYLHPPAKTQSSYEYDGVIMLLGNELTYARFISMTNYDEYLIHFVSPAMVEPIRKYQPRARLIIWIHGFEAVAWHRRWFNFIQSPKSIRDTVARRRGHYDTQIRFLQWLYTTDELDIVFIQVSEWFQKNVVEPDAGITIPRSRVIPNMIDTEVFDYVPKPPEQRFRILSIRPYASRKYANDQTVQAIRLLSEKPYFKKLTFTLFGQGPLFDDTVAAVSHYGNVHITKEFLTQEEIAEQHKSHGVFVCPTRFDSQGVSMCEAMSSGLVPVSSDVAAIPEFVSHGETGLLARPESAEDIAFWIERLYYNPDLFSRISNSIQQHVRSTLSTNVILDQELEVIEAR</sequence>
<proteinExistence type="predicted"/>
<name>A0A7D7Q3H5_KOCVA</name>
<gene>
    <name evidence="1" type="primary">glgM_2</name>
    <name evidence="1" type="ORF">CIB50_0001866</name>
</gene>
<dbReference type="Gene3D" id="3.40.50.2000">
    <property type="entry name" value="Glycogen Phosphorylase B"/>
    <property type="match status" value="2"/>
</dbReference>
<protein>
    <submittedName>
        <fullName evidence="1">Alpha-maltose-1-phosphate synthase</fullName>
        <ecNumber evidence="1">2.4.1.-</ecNumber>
    </submittedName>
</protein>
<evidence type="ECO:0000313" key="1">
    <source>
        <dbReference type="EMBL" id="QMS57141.1"/>
    </source>
</evidence>